<dbReference type="AlphaFoldDB" id="A0A0S7BW41"/>
<dbReference type="GO" id="GO:0006396">
    <property type="term" value="P:RNA processing"/>
    <property type="evidence" value="ECO:0007669"/>
    <property type="project" value="InterPro"/>
</dbReference>
<evidence type="ECO:0000256" key="11">
    <source>
        <dbReference type="PIRSR" id="PIRSR601233-3"/>
    </source>
</evidence>
<feature type="binding site" evidence="11">
    <location>
        <position position="179"/>
    </location>
    <ligand>
        <name>Mn(2+)</name>
        <dbReference type="ChEBI" id="CHEBI:29035"/>
        <label>2</label>
    </ligand>
</feature>
<dbReference type="InterPro" id="IPR001233">
    <property type="entry name" value="RtcB"/>
</dbReference>
<evidence type="ECO:0000256" key="10">
    <source>
        <dbReference type="PIRSR" id="PIRSR601233-2"/>
    </source>
</evidence>
<keyword evidence="2 12" id="KW-0436">Ligase</keyword>
<evidence type="ECO:0000256" key="9">
    <source>
        <dbReference type="PIRSR" id="PIRSR601233-1"/>
    </source>
</evidence>
<dbReference type="InterPro" id="IPR036025">
    <property type="entry name" value="RtcB-like_sf"/>
</dbReference>
<accession>A0A0S7BW41</accession>
<feature type="binding site" evidence="11">
    <location>
        <position position="266"/>
    </location>
    <ligand>
        <name>Mn(2+)</name>
        <dbReference type="ChEBI" id="CHEBI:29035"/>
        <label>2</label>
    </ligand>
</feature>
<name>A0A0S7BW41_9CHLR</name>
<dbReference type="Pfam" id="PF01139">
    <property type="entry name" value="RtcB"/>
    <property type="match status" value="2"/>
</dbReference>
<evidence type="ECO:0000313" key="12">
    <source>
        <dbReference type="EMBL" id="GAP40776.1"/>
    </source>
</evidence>
<evidence type="ECO:0000256" key="7">
    <source>
        <dbReference type="ARBA" id="ARBA00023211"/>
    </source>
</evidence>
<dbReference type="PATRIC" id="fig|1678840.3.peg.2122"/>
<keyword evidence="3 11" id="KW-0479">Metal-binding</keyword>
<dbReference type="GO" id="GO:0170057">
    <property type="term" value="F:RNA ligase (GTP) activity"/>
    <property type="evidence" value="ECO:0007669"/>
    <property type="project" value="UniProtKB-EC"/>
</dbReference>
<feature type="binding site" evidence="10">
    <location>
        <begin position="322"/>
        <end position="325"/>
    </location>
    <ligand>
        <name>GMP</name>
        <dbReference type="ChEBI" id="CHEBI:58115"/>
    </ligand>
</feature>
<feature type="binding site" evidence="10">
    <location>
        <position position="305"/>
    </location>
    <ligand>
        <name>GMP</name>
        <dbReference type="ChEBI" id="CHEBI:58115"/>
    </ligand>
</feature>
<gene>
    <name evidence="12" type="ORF">ATC1_13756</name>
</gene>
<keyword evidence="7 11" id="KW-0464">Manganese</keyword>
<evidence type="ECO:0000256" key="3">
    <source>
        <dbReference type="ARBA" id="ARBA00022723"/>
    </source>
</evidence>
<feature type="binding site" evidence="11">
    <location>
        <position position="87"/>
    </location>
    <ligand>
        <name>Mn(2+)</name>
        <dbReference type="ChEBI" id="CHEBI:29035"/>
        <label>1</label>
    </ligand>
</feature>
<evidence type="ECO:0000313" key="13">
    <source>
        <dbReference type="Proteomes" id="UP000053370"/>
    </source>
</evidence>
<dbReference type="GO" id="GO:0030145">
    <property type="term" value="F:manganese ion binding"/>
    <property type="evidence" value="ECO:0007669"/>
    <property type="project" value="TreeGrafter"/>
</dbReference>
<feature type="binding site" evidence="10">
    <location>
        <begin position="298"/>
        <end position="301"/>
    </location>
    <ligand>
        <name>GMP</name>
        <dbReference type="ChEBI" id="CHEBI:58115"/>
    </ligand>
</feature>
<evidence type="ECO:0000256" key="1">
    <source>
        <dbReference type="ARBA" id="ARBA00012726"/>
    </source>
</evidence>
<dbReference type="STRING" id="1678840.ATC1_13756"/>
<keyword evidence="5" id="KW-0692">RNA repair</keyword>
<evidence type="ECO:0000256" key="6">
    <source>
        <dbReference type="ARBA" id="ARBA00023134"/>
    </source>
</evidence>
<dbReference type="EMBL" id="DF968181">
    <property type="protein sequence ID" value="GAP40776.1"/>
    <property type="molecule type" value="Genomic_DNA"/>
</dbReference>
<keyword evidence="6 10" id="KW-0342">GTP-binding</keyword>
<reference evidence="12" key="1">
    <citation type="journal article" date="2015" name="Genome Announc.">
        <title>Draft Genome Sequence of Anaerolineae Strain TC1, a Novel Isolate from a Methanogenic Wastewater Treatment System.</title>
        <authorList>
            <person name="Matsuura N."/>
            <person name="Tourlousse D.M."/>
            <person name="Sun L."/>
            <person name="Toyonaga M."/>
            <person name="Kuroda K."/>
            <person name="Ohashi A."/>
            <person name="Cruz R."/>
            <person name="Yamaguchi T."/>
            <person name="Sekiguchi Y."/>
        </authorList>
    </citation>
    <scope>NUCLEOTIDE SEQUENCE [LARGE SCALE GENOMIC DNA]</scope>
    <source>
        <strain evidence="12">TC1</strain>
    </source>
</reference>
<dbReference type="Proteomes" id="UP000053370">
    <property type="component" value="Unassembled WGS sequence"/>
</dbReference>
<keyword evidence="4 10" id="KW-0547">Nucleotide-binding</keyword>
<comment type="cofactor">
    <cofactor evidence="11">
        <name>Mn(2+)</name>
        <dbReference type="ChEBI" id="CHEBI:29035"/>
    </cofactor>
    <text evidence="11">Binds 2 manganese ions per subunit.</text>
</comment>
<feature type="binding site" evidence="10">
    <location>
        <begin position="266"/>
        <end position="267"/>
    </location>
    <ligand>
        <name>GMP</name>
        <dbReference type="ChEBI" id="CHEBI:58115"/>
    </ligand>
</feature>
<feature type="binding site" evidence="10">
    <location>
        <position position="393"/>
    </location>
    <ligand>
        <name>GMP</name>
        <dbReference type="ChEBI" id="CHEBI:58115"/>
    </ligand>
</feature>
<dbReference type="PANTHER" id="PTHR43749">
    <property type="entry name" value="RNA-SPLICING LIGASE RTCB"/>
    <property type="match status" value="1"/>
</dbReference>
<organism evidence="12">
    <name type="scientific">Flexilinea flocculi</name>
    <dbReference type="NCBI Taxonomy" id="1678840"/>
    <lineage>
        <taxon>Bacteria</taxon>
        <taxon>Bacillati</taxon>
        <taxon>Chloroflexota</taxon>
        <taxon>Anaerolineae</taxon>
        <taxon>Anaerolineales</taxon>
        <taxon>Anaerolineaceae</taxon>
        <taxon>Flexilinea</taxon>
    </lineage>
</organism>
<feature type="active site" description="GMP-histidine intermediate" evidence="9">
    <location>
        <position position="322"/>
    </location>
</feature>
<keyword evidence="13" id="KW-1185">Reference proteome</keyword>
<sequence>MGLKSNHLHGSKHTNKMKILSTERIPIKFWLDDIDGEVLKQARNLANLQYAYKHIAIMPDAHVGYGMPIGGVMATREVIVPNAVGVDIGCGMTAVKSDIREIPETDLRRLVIEFKNVIPLGFTHHKEKQSWEGFQRAPDIEIIQKELDNAKYQLGTLGGGNHFIEIQQGDDGFIWIMIHSGSRNFGLKTATDFHQKAVKFCEKYHQDIPDRDLSFLPLDSKEGMNYFTAMNYALEFSRANRKLMMERIIQIIGKSHFPEEMIHVQHNYASKEIHFGREVIVHRKGAIKAAAGMTGIIPGSMGTRSYITEGLGNAESFLSSSHGAGRRLGRREAIRHLNLDEEQKKMGGIIGKPQKQSELEEAPGAYKPIDVVMANQTDLVRILTTLQPLANIKG</sequence>
<dbReference type="InterPro" id="IPR052915">
    <property type="entry name" value="RtcB-like"/>
</dbReference>
<evidence type="ECO:0000256" key="5">
    <source>
        <dbReference type="ARBA" id="ARBA00022800"/>
    </source>
</evidence>
<dbReference type="EC" id="6.5.1.8" evidence="1"/>
<dbReference type="Gene3D" id="3.90.1860.10">
    <property type="entry name" value="tRNA-splicing ligase RtcB"/>
    <property type="match status" value="1"/>
</dbReference>
<dbReference type="PANTHER" id="PTHR43749:SF2">
    <property type="entry name" value="RNA-SPLICING LIGASE RTCB"/>
    <property type="match status" value="1"/>
</dbReference>
<feature type="binding site" evidence="10">
    <location>
        <begin position="161"/>
        <end position="165"/>
    </location>
    <ligand>
        <name>GMP</name>
        <dbReference type="ChEBI" id="CHEBI:58115"/>
    </ligand>
</feature>
<comment type="catalytic activity">
    <reaction evidence="8">
        <text>a 3'-end 3'-phospho-ribonucleotide-RNA + a 5'-end dephospho-ribonucleoside-RNA + GTP = a ribonucleotidyl-ribonucleotide-RNA + GMP + diphosphate</text>
        <dbReference type="Rhea" id="RHEA:68076"/>
        <dbReference type="Rhea" id="RHEA-COMP:10463"/>
        <dbReference type="Rhea" id="RHEA-COMP:13936"/>
        <dbReference type="Rhea" id="RHEA-COMP:17355"/>
        <dbReference type="ChEBI" id="CHEBI:33019"/>
        <dbReference type="ChEBI" id="CHEBI:37565"/>
        <dbReference type="ChEBI" id="CHEBI:58115"/>
        <dbReference type="ChEBI" id="CHEBI:83062"/>
        <dbReference type="ChEBI" id="CHEBI:138284"/>
        <dbReference type="ChEBI" id="CHEBI:173118"/>
        <dbReference type="EC" id="6.5.1.8"/>
    </reaction>
</comment>
<feature type="binding site" evidence="11">
    <location>
        <position position="162"/>
    </location>
    <ligand>
        <name>Mn(2+)</name>
        <dbReference type="ChEBI" id="CHEBI:29035"/>
        <label>1</label>
    </ligand>
</feature>
<protein>
    <recommendedName>
        <fullName evidence="1">3'-phosphate/5'-hydroxy nucleic acid ligase</fullName>
        <ecNumber evidence="1">6.5.1.8</ecNumber>
    </recommendedName>
</protein>
<dbReference type="SUPFAM" id="SSF103365">
    <property type="entry name" value="Hypothetical protein PH1602"/>
    <property type="match status" value="1"/>
</dbReference>
<proteinExistence type="predicted"/>
<dbReference type="GO" id="GO:0006281">
    <property type="term" value="P:DNA repair"/>
    <property type="evidence" value="ECO:0007669"/>
    <property type="project" value="TreeGrafter"/>
</dbReference>
<evidence type="ECO:0000256" key="2">
    <source>
        <dbReference type="ARBA" id="ARBA00022598"/>
    </source>
</evidence>
<dbReference type="GO" id="GO:0003909">
    <property type="term" value="F:DNA ligase activity"/>
    <property type="evidence" value="ECO:0007669"/>
    <property type="project" value="TreeGrafter"/>
</dbReference>
<dbReference type="GO" id="GO:0042245">
    <property type="term" value="P:RNA repair"/>
    <property type="evidence" value="ECO:0007669"/>
    <property type="project" value="UniProtKB-KW"/>
</dbReference>
<dbReference type="GO" id="GO:0005525">
    <property type="term" value="F:GTP binding"/>
    <property type="evidence" value="ECO:0007669"/>
    <property type="project" value="UniProtKB-KW"/>
</dbReference>
<evidence type="ECO:0000256" key="4">
    <source>
        <dbReference type="ARBA" id="ARBA00022741"/>
    </source>
</evidence>
<evidence type="ECO:0000256" key="8">
    <source>
        <dbReference type="ARBA" id="ARBA00047746"/>
    </source>
</evidence>